<evidence type="ECO:0000256" key="13">
    <source>
        <dbReference type="ARBA" id="ARBA00023306"/>
    </source>
</evidence>
<dbReference type="Gene3D" id="1.10.3260.10">
    <property type="entry name" value="DNA ligase, ATP-dependent, N-terminal domain"/>
    <property type="match status" value="1"/>
</dbReference>
<dbReference type="SUPFAM" id="SSF117018">
    <property type="entry name" value="ATP-dependent DNA ligase DNA-binding domain"/>
    <property type="match status" value="1"/>
</dbReference>
<dbReference type="VEuPathDB" id="FungiDB:KRP22_977"/>
<keyword evidence="5" id="KW-0479">Metal-binding</keyword>
<dbReference type="GO" id="GO:0051301">
    <property type="term" value="P:cell division"/>
    <property type="evidence" value="ECO:0007669"/>
    <property type="project" value="UniProtKB-KW"/>
</dbReference>
<reference evidence="18" key="2">
    <citation type="submission" date="2015-06" db="UniProtKB">
        <authorList>
            <consortium name="EnsemblProtists"/>
        </authorList>
    </citation>
    <scope>IDENTIFICATION</scope>
    <source>
        <strain evidence="18">Pr102</strain>
    </source>
</reference>
<keyword evidence="4" id="KW-0235">DNA replication</keyword>
<dbReference type="eggNOG" id="KOG0967">
    <property type="taxonomic scope" value="Eukaryota"/>
</dbReference>
<keyword evidence="13" id="KW-0131">Cell cycle</keyword>
<dbReference type="Pfam" id="PF01363">
    <property type="entry name" value="FYVE"/>
    <property type="match status" value="1"/>
</dbReference>
<evidence type="ECO:0000313" key="18">
    <source>
        <dbReference type="EnsemblProtists" id="Phyra74872"/>
    </source>
</evidence>
<dbReference type="eggNOG" id="KOG1729">
    <property type="taxonomic scope" value="Eukaryota"/>
</dbReference>
<comment type="similarity">
    <text evidence="1">Belongs to the ATP-dependent DNA ligase family.</text>
</comment>
<dbReference type="Gene3D" id="3.30.450.40">
    <property type="match status" value="1"/>
</dbReference>
<keyword evidence="11" id="KW-0233">DNA recombination</keyword>
<dbReference type="InterPro" id="IPR013083">
    <property type="entry name" value="Znf_RING/FYVE/PHD"/>
</dbReference>
<dbReference type="InterPro" id="IPR017455">
    <property type="entry name" value="Znf_FYVE-rel"/>
</dbReference>
<dbReference type="Gene3D" id="3.30.40.10">
    <property type="entry name" value="Zinc/RING finger domain, C3HC4 (zinc finger)"/>
    <property type="match status" value="1"/>
</dbReference>
<accession>H3GGD4</accession>
<dbReference type="SUPFAM" id="SSF57903">
    <property type="entry name" value="FYVE/PHD zinc finger"/>
    <property type="match status" value="1"/>
</dbReference>
<dbReference type="GO" id="GO:0003677">
    <property type="term" value="F:DNA binding"/>
    <property type="evidence" value="ECO:0007669"/>
    <property type="project" value="InterPro"/>
</dbReference>
<dbReference type="SUPFAM" id="SSF55781">
    <property type="entry name" value="GAF domain-like"/>
    <property type="match status" value="1"/>
</dbReference>
<dbReference type="Gene3D" id="2.40.50.140">
    <property type="entry name" value="Nucleic acid-binding proteins"/>
    <property type="match status" value="1"/>
</dbReference>
<dbReference type="GO" id="GO:0008270">
    <property type="term" value="F:zinc ion binding"/>
    <property type="evidence" value="ECO:0007669"/>
    <property type="project" value="UniProtKB-KW"/>
</dbReference>
<evidence type="ECO:0000256" key="4">
    <source>
        <dbReference type="ARBA" id="ARBA00022705"/>
    </source>
</evidence>
<dbReference type="PROSITE" id="PS00333">
    <property type="entry name" value="DNA_LIGASE_A2"/>
    <property type="match status" value="1"/>
</dbReference>
<evidence type="ECO:0000256" key="8">
    <source>
        <dbReference type="ARBA" id="ARBA00022771"/>
    </source>
</evidence>
<keyword evidence="3" id="KW-0132">Cell division</keyword>
<evidence type="ECO:0000256" key="14">
    <source>
        <dbReference type="PROSITE-ProRule" id="PRU00091"/>
    </source>
</evidence>
<dbReference type="PROSITE" id="PS50160">
    <property type="entry name" value="DNA_LIGASE_A3"/>
    <property type="match status" value="1"/>
</dbReference>
<keyword evidence="10" id="KW-0067">ATP-binding</keyword>
<evidence type="ECO:0000256" key="7">
    <source>
        <dbReference type="ARBA" id="ARBA00022763"/>
    </source>
</evidence>
<dbReference type="SUPFAM" id="SSF56091">
    <property type="entry name" value="DNA ligase/mRNA capping enzyme, catalytic domain"/>
    <property type="match status" value="1"/>
</dbReference>
<keyword evidence="7" id="KW-0227">DNA damage</keyword>
<evidence type="ECO:0000256" key="3">
    <source>
        <dbReference type="ARBA" id="ARBA00022618"/>
    </source>
</evidence>
<dbReference type="PANTHER" id="PTHR45674:SF4">
    <property type="entry name" value="DNA LIGASE 1"/>
    <property type="match status" value="1"/>
</dbReference>
<dbReference type="InterPro" id="IPR036599">
    <property type="entry name" value="DNA_ligase_N_sf"/>
</dbReference>
<evidence type="ECO:0000259" key="17">
    <source>
        <dbReference type="PROSITE" id="PS50178"/>
    </source>
</evidence>
<organism evidence="18 19">
    <name type="scientific">Phytophthora ramorum</name>
    <name type="common">Sudden oak death agent</name>
    <dbReference type="NCBI Taxonomy" id="164328"/>
    <lineage>
        <taxon>Eukaryota</taxon>
        <taxon>Sar</taxon>
        <taxon>Stramenopiles</taxon>
        <taxon>Oomycota</taxon>
        <taxon>Peronosporomycetes</taxon>
        <taxon>Peronosporales</taxon>
        <taxon>Peronosporaceae</taxon>
        <taxon>Phytophthora</taxon>
    </lineage>
</organism>
<dbReference type="PROSITE" id="PS00697">
    <property type="entry name" value="DNA_LIGASE_A1"/>
    <property type="match status" value="1"/>
</dbReference>
<dbReference type="PROSITE" id="PS50178">
    <property type="entry name" value="ZF_FYVE"/>
    <property type="match status" value="1"/>
</dbReference>
<sequence length="1368" mass="150357">MYFLEGGLLMVGNLLQTDAWVDDEMRTHCSVCVQQFLPFRRRHHCRTCGEVVCGGCSSQRAIRLTDMNVECETRVCTFCIIRATDASIKANDAAMRETSLEHRRLSTVSVLSLASPAVWRDKQMTLLSAAESEITTGSVVQLWPQPVPANETARLQVARHSIIRSAEVDPTMNLLVSIVARTLECPAAFIGIMDDSSMWIKASVGLDDRVTHIPRDDCICAHTVMEDATMIVDDTSTDKYFHAGGHAVGSSSMRYYAGAPIRVRGHGIGVVCALDTEPHSKTTDAMKSTLEAVANIVSEVLEQRVASDGTMDSLAEVQESTGLSCYSRRRTNHTSVDLHASLHGLNLPPPSRLTSSPEEANSYDATHRSPYLPQQHASKITTAMDYFHQLQMSAWTEQNPGIDMSNNGSIRTFRLLNQEKQVTRSVMKMPGSCTNVLAQLLDYEDALLYRQIFAHVSSQRELSGQTWVNSVAFHPNFREADNENLHVLTHWREYPDGSNVVVAISDESTEMASENDLLFGWFVAPCGRRDDADSVNVSCITVQPQEPQRSISLDLLRCLNQKIAMSRFFHLPREIPTSIKPSALKLSVTPGGGNHITHQSADSLGSLETQSGHDYDSATASTSGSIDYTRGTSIDSSQEVDRSTNASLPESNRAALVALHQTGQVSQLNENEQMLLDLLDKTINTQEILAQRQHEMASVIDRHGNQLQRISSSLDRVESLLSLKVSKRARNEVKNSRVASVQLLSSGYRRLLALPTSRELASALYLTASQLAPAYEGVELRFGAKSFVRFLKQLEVENGEDLDEKQTLEKLLTTYPDYGHATQALIHSGRIEVPVQDEEEEPLSVQVVHGRLVAIAEDEGSGGVARKQQLALRLLQQCRTPEERIFLVRMLAHQNLRIGMGEKSILSALAMASLPSVEDNDDGQESAATPPREKDWVDCVTLAYAQHPNYRVLADLVHASQSQADISRRIDWLHEEAHPAAGVPVLTMSAYPMSSVAAVLDRVGRTESQTATCEYKYDGARVQAHLTLPDSSDGSGSVGRIFSRNMEDVTERFSSLLDVLKQRVAARNSTKQGSSSVSSLIVEGEVVALDRKTGTFRPFQVLQTKSTTEFCLFLFDMLAVDGTNLLQLAAGDTIPTDGENSGEGEEAANVRGCLEQAVASGCEGLMIKALDDEASEYKAGRRSYSWMKLKHDYLSDEPTTSKQKPTAAKTNGNGTFLADTLDLVPIGAFYGKGRRAGVFGSFLMATYNSTSGKFETIGKVGTGFTDAQLSEVAARLQKQVLPETDEVPEQYQSHAIRSRHPDVWISPEEVWEIKATQLTESPSYTCGTEAATGGDSAAAARKGLALRFPRFVRYRPDKKPLQATESEQ</sequence>
<dbReference type="SMART" id="SM00064">
    <property type="entry name" value="FYVE"/>
    <property type="match status" value="1"/>
</dbReference>
<protein>
    <recommendedName>
        <fullName evidence="20">DNA ligase (ATP)</fullName>
    </recommendedName>
</protein>
<dbReference type="SUPFAM" id="SSF50249">
    <property type="entry name" value="Nucleic acid-binding proteins"/>
    <property type="match status" value="1"/>
</dbReference>
<name>H3GGD4_PHYRM</name>
<dbReference type="Pfam" id="PF04675">
    <property type="entry name" value="DNA_ligase_A_N"/>
    <property type="match status" value="1"/>
</dbReference>
<dbReference type="InParanoid" id="H3GGD4"/>
<feature type="region of interest" description="Disordered" evidence="15">
    <location>
        <begin position="341"/>
        <end position="369"/>
    </location>
</feature>
<dbReference type="Pfam" id="PF01068">
    <property type="entry name" value="DNA_ligase_A_M"/>
    <property type="match status" value="2"/>
</dbReference>
<keyword evidence="19" id="KW-1185">Reference proteome</keyword>
<dbReference type="InterPro" id="IPR050191">
    <property type="entry name" value="ATP-dep_DNA_ligase"/>
</dbReference>
<dbReference type="GO" id="GO:0006281">
    <property type="term" value="P:DNA repair"/>
    <property type="evidence" value="ECO:0007669"/>
    <property type="project" value="UniProtKB-KW"/>
</dbReference>
<feature type="domain" description="FYVE-type" evidence="17">
    <location>
        <begin position="23"/>
        <end position="84"/>
    </location>
</feature>
<keyword evidence="9" id="KW-0862">Zinc</keyword>
<feature type="region of interest" description="Disordered" evidence="15">
    <location>
        <begin position="605"/>
        <end position="647"/>
    </location>
</feature>
<dbReference type="InterPro" id="IPR011011">
    <property type="entry name" value="Znf_FYVE_PHD"/>
</dbReference>
<dbReference type="HOGENOM" id="CLU_005518_0_0_1"/>
<evidence type="ECO:0000256" key="9">
    <source>
        <dbReference type="ARBA" id="ARBA00022833"/>
    </source>
</evidence>
<dbReference type="GO" id="GO:0005634">
    <property type="term" value="C:nucleus"/>
    <property type="evidence" value="ECO:0000318"/>
    <property type="project" value="GO_Central"/>
</dbReference>
<dbReference type="Pfam" id="PF04679">
    <property type="entry name" value="DNA_ligase_A_C"/>
    <property type="match status" value="1"/>
</dbReference>
<evidence type="ECO:0000259" key="16">
    <source>
        <dbReference type="PROSITE" id="PS50160"/>
    </source>
</evidence>
<keyword evidence="6" id="KW-0547">Nucleotide-binding</keyword>
<evidence type="ECO:0000256" key="12">
    <source>
        <dbReference type="ARBA" id="ARBA00023204"/>
    </source>
</evidence>
<dbReference type="CDD" id="cd07969">
    <property type="entry name" value="OBF_DNA_ligase_I"/>
    <property type="match status" value="1"/>
</dbReference>
<evidence type="ECO:0008006" key="20">
    <source>
        <dbReference type="Google" id="ProtNLM"/>
    </source>
</evidence>
<dbReference type="GO" id="GO:0003910">
    <property type="term" value="F:DNA ligase (ATP) activity"/>
    <property type="evidence" value="ECO:0000318"/>
    <property type="project" value="GO_Central"/>
</dbReference>
<evidence type="ECO:0000256" key="10">
    <source>
        <dbReference type="ARBA" id="ARBA00022840"/>
    </source>
</evidence>
<feature type="domain" description="ATP-dependent DNA ligase family profile" evidence="16">
    <location>
        <begin position="1154"/>
        <end position="1248"/>
    </location>
</feature>
<evidence type="ECO:0000256" key="5">
    <source>
        <dbReference type="ARBA" id="ARBA00022723"/>
    </source>
</evidence>
<dbReference type="InterPro" id="IPR012310">
    <property type="entry name" value="DNA_ligase_ATP-dep_cent"/>
</dbReference>
<dbReference type="InterPro" id="IPR016059">
    <property type="entry name" value="DNA_ligase_ATP-dep_CS"/>
</dbReference>
<proteinExistence type="inferred from homology"/>
<dbReference type="InterPro" id="IPR012308">
    <property type="entry name" value="DNA_ligase_ATP-dep_N"/>
</dbReference>
<feature type="compositionally biased region" description="Polar residues" evidence="15">
    <location>
        <begin position="617"/>
        <end position="647"/>
    </location>
</feature>
<keyword evidence="8 14" id="KW-0863">Zinc-finger</keyword>
<dbReference type="InterPro" id="IPR003018">
    <property type="entry name" value="GAF"/>
</dbReference>
<evidence type="ECO:0000313" key="19">
    <source>
        <dbReference type="Proteomes" id="UP000005238"/>
    </source>
</evidence>
<dbReference type="GO" id="GO:0006310">
    <property type="term" value="P:DNA recombination"/>
    <property type="evidence" value="ECO:0007669"/>
    <property type="project" value="UniProtKB-KW"/>
</dbReference>
<keyword evidence="12" id="KW-0234">DNA repair</keyword>
<dbReference type="Proteomes" id="UP000005238">
    <property type="component" value="Unassembled WGS sequence"/>
</dbReference>
<dbReference type="GO" id="GO:0005524">
    <property type="term" value="F:ATP binding"/>
    <property type="evidence" value="ECO:0007669"/>
    <property type="project" value="UniProtKB-KW"/>
</dbReference>
<evidence type="ECO:0000256" key="6">
    <source>
        <dbReference type="ARBA" id="ARBA00022741"/>
    </source>
</evidence>
<dbReference type="GO" id="GO:0006273">
    <property type="term" value="P:lagging strand elongation"/>
    <property type="evidence" value="ECO:0000318"/>
    <property type="project" value="GO_Central"/>
</dbReference>
<dbReference type="InterPro" id="IPR012340">
    <property type="entry name" value="NA-bd_OB-fold"/>
</dbReference>
<dbReference type="InterPro" id="IPR000306">
    <property type="entry name" value="Znf_FYVE"/>
</dbReference>
<reference evidence="19" key="1">
    <citation type="journal article" date="2006" name="Science">
        <title>Phytophthora genome sequences uncover evolutionary origins and mechanisms of pathogenesis.</title>
        <authorList>
            <person name="Tyler B.M."/>
            <person name="Tripathy S."/>
            <person name="Zhang X."/>
            <person name="Dehal P."/>
            <person name="Jiang R.H."/>
            <person name="Aerts A."/>
            <person name="Arredondo F.D."/>
            <person name="Baxter L."/>
            <person name="Bensasson D."/>
            <person name="Beynon J.L."/>
            <person name="Chapman J."/>
            <person name="Damasceno C.M."/>
            <person name="Dorrance A.E."/>
            <person name="Dou D."/>
            <person name="Dickerman A.W."/>
            <person name="Dubchak I.L."/>
            <person name="Garbelotto M."/>
            <person name="Gijzen M."/>
            <person name="Gordon S.G."/>
            <person name="Govers F."/>
            <person name="Grunwald N.J."/>
            <person name="Huang W."/>
            <person name="Ivors K.L."/>
            <person name="Jones R.W."/>
            <person name="Kamoun S."/>
            <person name="Krampis K."/>
            <person name="Lamour K.H."/>
            <person name="Lee M.K."/>
            <person name="McDonald W.H."/>
            <person name="Medina M."/>
            <person name="Meijer H.J."/>
            <person name="Nordberg E.K."/>
            <person name="Maclean D.J."/>
            <person name="Ospina-Giraldo M.D."/>
            <person name="Morris P.F."/>
            <person name="Phuntumart V."/>
            <person name="Putnam N.H."/>
            <person name="Rash S."/>
            <person name="Rose J.K."/>
            <person name="Sakihama Y."/>
            <person name="Salamov A.A."/>
            <person name="Savidor A."/>
            <person name="Scheuring C.F."/>
            <person name="Smith B.M."/>
            <person name="Sobral B.W."/>
            <person name="Terry A."/>
            <person name="Torto-Alalibo T.A."/>
            <person name="Win J."/>
            <person name="Xu Z."/>
            <person name="Zhang H."/>
            <person name="Grigoriev I.V."/>
            <person name="Rokhsar D.S."/>
            <person name="Boore J.L."/>
        </authorList>
    </citation>
    <scope>NUCLEOTIDE SEQUENCE [LARGE SCALE GENOMIC DNA]</scope>
    <source>
        <strain evidence="19">Pr102</strain>
    </source>
</reference>
<dbReference type="STRING" id="164328.H3GGD4"/>
<dbReference type="Gene3D" id="3.30.470.30">
    <property type="entry name" value="DNA ligase/mRNA capping enzyme"/>
    <property type="match status" value="1"/>
</dbReference>
<evidence type="ECO:0000256" key="11">
    <source>
        <dbReference type="ARBA" id="ARBA00023172"/>
    </source>
</evidence>
<dbReference type="EMBL" id="DS566007">
    <property type="status" value="NOT_ANNOTATED_CDS"/>
    <property type="molecule type" value="Genomic_DNA"/>
</dbReference>
<dbReference type="InterPro" id="IPR012309">
    <property type="entry name" value="DNA_ligase_ATP-dep_C"/>
</dbReference>
<dbReference type="FunFam" id="2.40.50.140:FF:000062">
    <property type="entry name" value="DNA ligase"/>
    <property type="match status" value="1"/>
</dbReference>
<dbReference type="InterPro" id="IPR029016">
    <property type="entry name" value="GAF-like_dom_sf"/>
</dbReference>
<dbReference type="Pfam" id="PF01590">
    <property type="entry name" value="GAF"/>
    <property type="match status" value="1"/>
</dbReference>
<dbReference type="EnsemblProtists" id="Phyra74872">
    <property type="protein sequence ID" value="Phyra74872"/>
    <property type="gene ID" value="Phyra74872"/>
</dbReference>
<evidence type="ECO:0000256" key="15">
    <source>
        <dbReference type="SAM" id="MobiDB-lite"/>
    </source>
</evidence>
<dbReference type="PANTHER" id="PTHR45674">
    <property type="entry name" value="DNA LIGASE 1/3 FAMILY MEMBER"/>
    <property type="match status" value="1"/>
</dbReference>
<dbReference type="OMA" id="HITHQSA"/>
<dbReference type="VEuPathDB" id="FungiDB:KRP23_13302"/>
<keyword evidence="2" id="KW-0436">Ligase</keyword>
<evidence type="ECO:0000256" key="1">
    <source>
        <dbReference type="ARBA" id="ARBA00007572"/>
    </source>
</evidence>
<evidence type="ECO:0000256" key="2">
    <source>
        <dbReference type="ARBA" id="ARBA00022598"/>
    </source>
</evidence>